<dbReference type="EMBL" id="BJNF01000060">
    <property type="protein sequence ID" value="GEC16364.1"/>
    <property type="molecule type" value="Genomic_DNA"/>
</dbReference>
<accession>A0A4Y3WBQ9</accession>
<feature type="chain" id="PRO_5021293754" evidence="2">
    <location>
        <begin position="23"/>
        <end position="369"/>
    </location>
</feature>
<evidence type="ECO:0000256" key="2">
    <source>
        <dbReference type="SAM" id="SignalP"/>
    </source>
</evidence>
<sequence length="369" mass="39793">MNRLLMICITLVMSVWWSGANARGPFGSIKIAGWSGGAYTDNKTGEFSNCIVSATYKSGITFGIVVTKKLEWLLAFTHKRWNLAPKEKFPIALSFDGRNTFNVIGVSLSTNTVFVPMPDNSALIRSFRSAQIMSAIAQGNVFPFRLTGTSAVLPAMVTCAKTMNARGLSAATDFTAPYQPAIAPPSMGPQKTTATLSSTQPNSTHENSTELQFEAMQIASNFILKASLDHPSLLRREDTPLSVASTGAGWKANDATGFVRIIPAKQNMTGLDVAATIVGNDARECKGKFASARNSELIDSEVVFRGMSSCEDSKGSVVAEYFVFPRKKGGFILFSVLTPTKTGSQQTQGQNREEMNAGFRQAAYTSLTK</sequence>
<feature type="region of interest" description="Disordered" evidence="1">
    <location>
        <begin position="185"/>
        <end position="205"/>
    </location>
</feature>
<dbReference type="AlphaFoldDB" id="A0A4Y3WBQ9"/>
<evidence type="ECO:0000313" key="3">
    <source>
        <dbReference type="EMBL" id="GEC16364.1"/>
    </source>
</evidence>
<feature type="compositionally biased region" description="Polar residues" evidence="1">
    <location>
        <begin position="189"/>
        <end position="205"/>
    </location>
</feature>
<reference evidence="3 4" key="1">
    <citation type="submission" date="2019-06" db="EMBL/GenBank/DDBJ databases">
        <title>Whole genome shotgun sequence of Nitrobacter winogradskyi NBRC 14297.</title>
        <authorList>
            <person name="Hosoyama A."/>
            <person name="Uohara A."/>
            <person name="Ohji S."/>
            <person name="Ichikawa N."/>
        </authorList>
    </citation>
    <scope>NUCLEOTIDE SEQUENCE [LARGE SCALE GENOMIC DNA]</scope>
    <source>
        <strain evidence="3 4">NBRC 14297</strain>
    </source>
</reference>
<organism evidence="3 4">
    <name type="scientific">Nitrobacter winogradskyi</name>
    <name type="common">Nitrobacter agilis</name>
    <dbReference type="NCBI Taxonomy" id="913"/>
    <lineage>
        <taxon>Bacteria</taxon>
        <taxon>Pseudomonadati</taxon>
        <taxon>Pseudomonadota</taxon>
        <taxon>Alphaproteobacteria</taxon>
        <taxon>Hyphomicrobiales</taxon>
        <taxon>Nitrobacteraceae</taxon>
        <taxon>Nitrobacter</taxon>
    </lineage>
</organism>
<dbReference type="OrthoDB" id="1522627at2"/>
<keyword evidence="2" id="KW-0732">Signal</keyword>
<proteinExistence type="predicted"/>
<name>A0A4Y3WBQ9_NITWI</name>
<evidence type="ECO:0000256" key="1">
    <source>
        <dbReference type="SAM" id="MobiDB-lite"/>
    </source>
</evidence>
<protein>
    <submittedName>
        <fullName evidence="3">Uncharacterized protein</fullName>
    </submittedName>
</protein>
<feature type="signal peptide" evidence="2">
    <location>
        <begin position="1"/>
        <end position="22"/>
    </location>
</feature>
<comment type="caution">
    <text evidence="3">The sequence shown here is derived from an EMBL/GenBank/DDBJ whole genome shotgun (WGS) entry which is preliminary data.</text>
</comment>
<dbReference type="RefSeq" id="WP_141383998.1">
    <property type="nucleotide sequence ID" value="NZ_BJNF01000060.1"/>
</dbReference>
<dbReference type="Proteomes" id="UP000318825">
    <property type="component" value="Unassembled WGS sequence"/>
</dbReference>
<evidence type="ECO:0000313" key="4">
    <source>
        <dbReference type="Proteomes" id="UP000318825"/>
    </source>
</evidence>
<gene>
    <name evidence="3" type="ORF">NWI01_22560</name>
</gene>